<organism evidence="1 2">
    <name type="scientific">Candidatus Beckwithbacteria bacterium CG2_30_44_31</name>
    <dbReference type="NCBI Taxonomy" id="1805035"/>
    <lineage>
        <taxon>Bacteria</taxon>
        <taxon>Candidatus Beckwithiibacteriota</taxon>
    </lineage>
</organism>
<comment type="caution">
    <text evidence="1">The sequence shown here is derived from an EMBL/GenBank/DDBJ whole genome shotgun (WGS) entry which is preliminary data.</text>
</comment>
<name>A0A1J5B6H4_9BACT</name>
<gene>
    <name evidence="1" type="ORF">AUK18_02855</name>
</gene>
<sequence length="86" mass="10522">MKIFFTAHFRLAYKQHCKKNPQLKTKIERQINFFRKNILHPSLRVHKLKGKRNNQMAFWIEGNLRITYIKDDSDYILTDIITHDEY</sequence>
<reference evidence="1 2" key="1">
    <citation type="journal article" date="2016" name="Environ. Microbiol.">
        <title>Genomic resolution of a cold subsurface aquifer community provides metabolic insights for novel microbes adapted to high CO concentrations.</title>
        <authorList>
            <person name="Probst A.J."/>
            <person name="Castelle C.J."/>
            <person name="Singh A."/>
            <person name="Brown C.T."/>
            <person name="Anantharaman K."/>
            <person name="Sharon I."/>
            <person name="Hug L.A."/>
            <person name="Burstein D."/>
            <person name="Emerson J.B."/>
            <person name="Thomas B.C."/>
            <person name="Banfield J.F."/>
        </authorList>
    </citation>
    <scope>NUCLEOTIDE SEQUENCE [LARGE SCALE GENOMIC DNA]</scope>
    <source>
        <strain evidence="1">CG2_30_44_31</strain>
    </source>
</reference>
<protein>
    <recommendedName>
        <fullName evidence="3">Plasmid stabilization protein</fullName>
    </recommendedName>
</protein>
<dbReference type="Gene3D" id="3.30.2310.20">
    <property type="entry name" value="RelE-like"/>
    <property type="match status" value="1"/>
</dbReference>
<dbReference type="AlphaFoldDB" id="A0A1J5B6H4"/>
<dbReference type="InterPro" id="IPR035093">
    <property type="entry name" value="RelE/ParE_toxin_dom_sf"/>
</dbReference>
<evidence type="ECO:0008006" key="3">
    <source>
        <dbReference type="Google" id="ProtNLM"/>
    </source>
</evidence>
<evidence type="ECO:0000313" key="1">
    <source>
        <dbReference type="EMBL" id="OIP02967.1"/>
    </source>
</evidence>
<dbReference type="EMBL" id="MNXQ01000052">
    <property type="protein sequence ID" value="OIP02967.1"/>
    <property type="molecule type" value="Genomic_DNA"/>
</dbReference>
<dbReference type="SUPFAM" id="SSF143011">
    <property type="entry name" value="RelE-like"/>
    <property type="match status" value="1"/>
</dbReference>
<accession>A0A1J5B6H4</accession>
<evidence type="ECO:0000313" key="2">
    <source>
        <dbReference type="Proteomes" id="UP000183605"/>
    </source>
</evidence>
<dbReference type="Proteomes" id="UP000183605">
    <property type="component" value="Unassembled WGS sequence"/>
</dbReference>
<proteinExistence type="predicted"/>